<keyword evidence="5" id="KW-0539">Nucleus</keyword>
<keyword evidence="4" id="KW-0804">Transcription</keyword>
<evidence type="ECO:0000256" key="4">
    <source>
        <dbReference type="ARBA" id="ARBA00023163"/>
    </source>
</evidence>
<comment type="caution">
    <text evidence="10">The sequence shown here is derived from an EMBL/GenBank/DDBJ whole genome shotgun (WGS) entry which is preliminary data.</text>
</comment>
<dbReference type="SUPFAM" id="SSF57667">
    <property type="entry name" value="beta-beta-alpha zinc fingers"/>
    <property type="match status" value="1"/>
</dbReference>
<feature type="region of interest" description="Disordered" evidence="7">
    <location>
        <begin position="224"/>
        <end position="243"/>
    </location>
</feature>
<dbReference type="RefSeq" id="XP_002910605.1">
    <property type="nucleotide sequence ID" value="XM_002910559.1"/>
</dbReference>
<feature type="region of interest" description="Disordered" evidence="7">
    <location>
        <begin position="353"/>
        <end position="379"/>
    </location>
</feature>
<organism evidence="10 11">
    <name type="scientific">Coprinopsis cinerea (strain Okayama-7 / 130 / ATCC MYA-4618 / FGSC 9003)</name>
    <name type="common">Inky cap fungus</name>
    <name type="synonym">Hormographiella aspergillata</name>
    <dbReference type="NCBI Taxonomy" id="240176"/>
    <lineage>
        <taxon>Eukaryota</taxon>
        <taxon>Fungi</taxon>
        <taxon>Dikarya</taxon>
        <taxon>Basidiomycota</taxon>
        <taxon>Agaricomycotina</taxon>
        <taxon>Agaricomycetes</taxon>
        <taxon>Agaricomycetidae</taxon>
        <taxon>Agaricales</taxon>
        <taxon>Agaricineae</taxon>
        <taxon>Psathyrellaceae</taxon>
        <taxon>Coprinopsis</taxon>
    </lineage>
</organism>
<feature type="region of interest" description="Disordered" evidence="7">
    <location>
        <begin position="826"/>
        <end position="845"/>
    </location>
</feature>
<dbReference type="Gene3D" id="3.30.160.60">
    <property type="entry name" value="Classic Zinc Finger"/>
    <property type="match status" value="2"/>
</dbReference>
<dbReference type="GeneID" id="9379354"/>
<dbReference type="PROSITE" id="PS50157">
    <property type="entry name" value="ZINC_FINGER_C2H2_2"/>
    <property type="match status" value="2"/>
</dbReference>
<evidence type="ECO:0000256" key="5">
    <source>
        <dbReference type="ARBA" id="ARBA00023242"/>
    </source>
</evidence>
<dbReference type="GO" id="GO:0006351">
    <property type="term" value="P:DNA-templated transcription"/>
    <property type="evidence" value="ECO:0007669"/>
    <property type="project" value="InterPro"/>
</dbReference>
<feature type="compositionally biased region" description="Low complexity" evidence="7">
    <location>
        <begin position="191"/>
        <end position="218"/>
    </location>
</feature>
<dbReference type="EMBL" id="AACS02000008">
    <property type="protein sequence ID" value="EFI27111.1"/>
    <property type="molecule type" value="Genomic_DNA"/>
</dbReference>
<evidence type="ECO:0000259" key="8">
    <source>
        <dbReference type="PROSITE" id="PS50048"/>
    </source>
</evidence>
<dbReference type="CDD" id="cd00067">
    <property type="entry name" value="GAL4"/>
    <property type="match status" value="1"/>
</dbReference>
<feature type="domain" description="C2H2-type" evidence="9">
    <location>
        <begin position="62"/>
        <end position="89"/>
    </location>
</feature>
<keyword evidence="6" id="KW-0863">Zinc-finger</keyword>
<accession>D6RNZ9</accession>
<sequence>MAASFPVNTEPPLHSPIEYRANGEISRMRSHKGLCHPPENSSPDRPPNPLDEGNMPSLPQNKFCSLCPAKFTRTTHLNRHLRSHTNERSHKCDACSAEFTRSDLLTRHKRTCGDSRNSHKSRRKSCQSCAESKVKCNLQFPCSKCVARGRECVFINDPETSRSRKGSKRSPSTASRPGIRIDPESTYLRDSTSPLYSQPQTSSLPSPQSPYTMVYPSPIMSSPIHPSPVSTNQPETNIPFGRPSLCYSSSSSASSSRSSSRLEPFDLIPNLANLNFEVDLTESHSRIIDDFFPLQTHGHRPDHGTTSPYLNAFDPCSNVSEERTRADLASGNGGDLCSGIGNDESFSYHQPVHVPPPNISRGTPTLSSPSFSDSSSHVPRNFQSASVIDHNANNTVFSDSSASPHVSEPKSEELDHYLDMFFTEFCVQLPLVHRPTWTMAGKHPMLVSAMHVCGAIFVRSENALNFVRKTLVFLRDNLISEFSRSDCSLKDRFSLIVAVVLLQSLGLLWRQPDQSSTTKAFHGVLITMIRKLGLIKILGAWTPPDLSNPYTLDTAWREWARYETLKRVVLLAYVQDCSDAVFFSIAPLLHPSEMEIKLPCDESLWSAEDPKGWYQALHTPSVYGAGPRRLASISMQQAIASLDVSVPPEVQTQLNPFSHLILIHTILRNVFHPATSMSRTSHNGSPPSSNTVPVEYILHNWLQMWTHNSEGLISDRHHRDANASSSPPLHSFPTTSSTTATTPFVSSSMPLYWLAHYSNVAIKEGLLDLRPVDSDGDAQERCRLISSWLNHINEYLDKGYQLPSRVQDFGGGNGVRFGESSMARHGGQDYYHDRGSPNTSPMGYL</sequence>
<dbReference type="GO" id="GO:0008270">
    <property type="term" value="F:zinc ion binding"/>
    <property type="evidence" value="ECO:0007669"/>
    <property type="project" value="UniProtKB-KW"/>
</dbReference>
<dbReference type="OrthoDB" id="1405595at2759"/>
<dbReference type="PROSITE" id="PS00028">
    <property type="entry name" value="ZINC_FINGER_C2H2_1"/>
    <property type="match status" value="1"/>
</dbReference>
<proteinExistence type="predicted"/>
<feature type="compositionally biased region" description="Polar residues" evidence="7">
    <location>
        <begin position="836"/>
        <end position="845"/>
    </location>
</feature>
<protein>
    <recommendedName>
        <fullName evidence="12">Zn(2)-C6 fungal-type domain-containing protein</fullName>
    </recommendedName>
</protein>
<dbReference type="Pfam" id="PF00172">
    <property type="entry name" value="Zn_clus"/>
    <property type="match status" value="1"/>
</dbReference>
<dbReference type="OMA" id="IALEQTW"/>
<dbReference type="Gene3D" id="4.10.240.10">
    <property type="entry name" value="Zn(2)-C6 fungal-type DNA-binding domain"/>
    <property type="match status" value="1"/>
</dbReference>
<evidence type="ECO:0000256" key="3">
    <source>
        <dbReference type="ARBA" id="ARBA00023015"/>
    </source>
</evidence>
<dbReference type="HOGENOM" id="CLU_364478_0_0_1"/>
<evidence type="ECO:0000256" key="7">
    <source>
        <dbReference type="SAM" id="MobiDB-lite"/>
    </source>
</evidence>
<dbReference type="InterPro" id="IPR001138">
    <property type="entry name" value="Zn2Cys6_DnaBD"/>
</dbReference>
<dbReference type="CDD" id="cd12148">
    <property type="entry name" value="fungal_TF_MHR"/>
    <property type="match status" value="1"/>
</dbReference>
<dbReference type="GO" id="GO:0003677">
    <property type="term" value="F:DNA binding"/>
    <property type="evidence" value="ECO:0007669"/>
    <property type="project" value="InterPro"/>
</dbReference>
<evidence type="ECO:0008006" key="12">
    <source>
        <dbReference type="Google" id="ProtNLM"/>
    </source>
</evidence>
<feature type="domain" description="C2H2-type" evidence="9">
    <location>
        <begin position="90"/>
        <end position="124"/>
    </location>
</feature>
<feature type="compositionally biased region" description="Basic and acidic residues" evidence="7">
    <location>
        <begin position="826"/>
        <end position="835"/>
    </location>
</feature>
<keyword evidence="11" id="KW-1185">Reference proteome</keyword>
<dbReference type="PANTHER" id="PTHR47660">
    <property type="entry name" value="TRANSCRIPTION FACTOR WITH C2H2 AND ZN(2)-CYS(6) DNA BINDING DOMAIN (EUROFUNG)-RELATED-RELATED"/>
    <property type="match status" value="1"/>
</dbReference>
<dbReference type="InterPro" id="IPR036236">
    <property type="entry name" value="Znf_C2H2_sf"/>
</dbReference>
<gene>
    <name evidence="10" type="ORF">CC1G_14936</name>
</gene>
<evidence type="ECO:0000256" key="1">
    <source>
        <dbReference type="ARBA" id="ARBA00022723"/>
    </source>
</evidence>
<dbReference type="STRING" id="240176.D6RNZ9"/>
<dbReference type="InterPro" id="IPR013087">
    <property type="entry name" value="Znf_C2H2_type"/>
</dbReference>
<evidence type="ECO:0000313" key="10">
    <source>
        <dbReference type="EMBL" id="EFI27111.1"/>
    </source>
</evidence>
<evidence type="ECO:0000256" key="2">
    <source>
        <dbReference type="ARBA" id="ARBA00022833"/>
    </source>
</evidence>
<dbReference type="GO" id="GO:0000981">
    <property type="term" value="F:DNA-binding transcription factor activity, RNA polymerase II-specific"/>
    <property type="evidence" value="ECO:0007669"/>
    <property type="project" value="InterPro"/>
</dbReference>
<feature type="region of interest" description="Disordered" evidence="7">
    <location>
        <begin position="718"/>
        <end position="740"/>
    </location>
</feature>
<dbReference type="Proteomes" id="UP000001861">
    <property type="component" value="Unassembled WGS sequence"/>
</dbReference>
<evidence type="ECO:0000256" key="6">
    <source>
        <dbReference type="PROSITE-ProRule" id="PRU00042"/>
    </source>
</evidence>
<dbReference type="SMART" id="SM00066">
    <property type="entry name" value="GAL4"/>
    <property type="match status" value="1"/>
</dbReference>
<dbReference type="PROSITE" id="PS00463">
    <property type="entry name" value="ZN2_CY6_FUNGAL_1"/>
    <property type="match status" value="1"/>
</dbReference>
<dbReference type="AlphaFoldDB" id="D6RNZ9"/>
<feature type="domain" description="Zn(2)-C6 fungal-type" evidence="8">
    <location>
        <begin position="125"/>
        <end position="154"/>
    </location>
</feature>
<dbReference type="KEGG" id="cci:CC1G_14936"/>
<dbReference type="PROSITE" id="PS50048">
    <property type="entry name" value="ZN2_CY6_FUNGAL_2"/>
    <property type="match status" value="1"/>
</dbReference>
<keyword evidence="1" id="KW-0479">Metal-binding</keyword>
<dbReference type="InParanoid" id="D6RNZ9"/>
<dbReference type="PANTHER" id="PTHR47660:SF2">
    <property type="entry name" value="TRANSCRIPTION FACTOR WITH C2H2 AND ZN(2)-CYS(6) DNA BINDING DOMAIN (EUROFUNG)"/>
    <property type="match status" value="1"/>
</dbReference>
<evidence type="ECO:0000313" key="11">
    <source>
        <dbReference type="Proteomes" id="UP000001861"/>
    </source>
</evidence>
<dbReference type="SMART" id="SM00355">
    <property type="entry name" value="ZnF_C2H2"/>
    <property type="match status" value="2"/>
</dbReference>
<keyword evidence="2" id="KW-0862">Zinc</keyword>
<feature type="compositionally biased region" description="Low complexity" evidence="7">
    <location>
        <begin position="731"/>
        <end position="740"/>
    </location>
</feature>
<evidence type="ECO:0000259" key="9">
    <source>
        <dbReference type="PROSITE" id="PS50157"/>
    </source>
</evidence>
<feature type="compositionally biased region" description="Low complexity" evidence="7">
    <location>
        <begin position="367"/>
        <end position="376"/>
    </location>
</feature>
<dbReference type="SUPFAM" id="SSF57701">
    <property type="entry name" value="Zn2/Cys6 DNA-binding domain"/>
    <property type="match status" value="1"/>
</dbReference>
<dbReference type="InterPro" id="IPR036864">
    <property type="entry name" value="Zn2-C6_fun-type_DNA-bd_sf"/>
</dbReference>
<name>D6RNZ9_COPC7</name>
<dbReference type="eggNOG" id="KOG1721">
    <property type="taxonomic scope" value="Eukaryota"/>
</dbReference>
<dbReference type="Pfam" id="PF04082">
    <property type="entry name" value="Fungal_trans"/>
    <property type="match status" value="1"/>
</dbReference>
<keyword evidence="3" id="KW-0805">Transcription regulation</keyword>
<dbReference type="InterPro" id="IPR007219">
    <property type="entry name" value="XnlR_reg_dom"/>
</dbReference>
<dbReference type="VEuPathDB" id="FungiDB:CC1G_14936"/>
<feature type="region of interest" description="Disordered" evidence="7">
    <location>
        <begin position="158"/>
        <end position="218"/>
    </location>
</feature>
<feature type="region of interest" description="Disordered" evidence="7">
    <location>
        <begin position="1"/>
        <end position="55"/>
    </location>
</feature>
<reference evidence="10 11" key="1">
    <citation type="journal article" date="2010" name="Proc. Natl. Acad. Sci. U.S.A.">
        <title>Insights into evolution of multicellular fungi from the assembled chromosomes of the mushroom Coprinopsis cinerea (Coprinus cinereus).</title>
        <authorList>
            <person name="Stajich J.E."/>
            <person name="Wilke S.K."/>
            <person name="Ahren D."/>
            <person name="Au C.H."/>
            <person name="Birren B.W."/>
            <person name="Borodovsky M."/>
            <person name="Burns C."/>
            <person name="Canback B."/>
            <person name="Casselton L.A."/>
            <person name="Cheng C.K."/>
            <person name="Deng J."/>
            <person name="Dietrich F.S."/>
            <person name="Fargo D.C."/>
            <person name="Farman M.L."/>
            <person name="Gathman A.C."/>
            <person name="Goldberg J."/>
            <person name="Guigo R."/>
            <person name="Hoegger P.J."/>
            <person name="Hooker J.B."/>
            <person name="Huggins A."/>
            <person name="James T.Y."/>
            <person name="Kamada T."/>
            <person name="Kilaru S."/>
            <person name="Kodira C."/>
            <person name="Kues U."/>
            <person name="Kupfer D."/>
            <person name="Kwan H.S."/>
            <person name="Lomsadze A."/>
            <person name="Li W."/>
            <person name="Lilly W.W."/>
            <person name="Ma L.J."/>
            <person name="Mackey A.J."/>
            <person name="Manning G."/>
            <person name="Martin F."/>
            <person name="Muraguchi H."/>
            <person name="Natvig D.O."/>
            <person name="Palmerini H."/>
            <person name="Ramesh M.A."/>
            <person name="Rehmeyer C.J."/>
            <person name="Roe B.A."/>
            <person name="Shenoy N."/>
            <person name="Stanke M."/>
            <person name="Ter-Hovhannisyan V."/>
            <person name="Tunlid A."/>
            <person name="Velagapudi R."/>
            <person name="Vision T.J."/>
            <person name="Zeng Q."/>
            <person name="Zolan M.E."/>
            <person name="Pukkila P.J."/>
        </authorList>
    </citation>
    <scope>NUCLEOTIDE SEQUENCE [LARGE SCALE GENOMIC DNA]</scope>
    <source>
        <strain evidence="11">Okayama-7 / 130 / ATCC MYA-4618 / FGSC 9003</strain>
    </source>
</reference>